<evidence type="ECO:0000259" key="1">
    <source>
        <dbReference type="Pfam" id="PF19259"/>
    </source>
</evidence>
<evidence type="ECO:0000313" key="2">
    <source>
        <dbReference type="EMBL" id="KAA1088848.1"/>
    </source>
</evidence>
<accession>A0A5B0NLN1</accession>
<gene>
    <name evidence="2" type="ORF">PGTUg99_032187</name>
</gene>
<organism evidence="2 3">
    <name type="scientific">Puccinia graminis f. sp. tritici</name>
    <dbReference type="NCBI Taxonomy" id="56615"/>
    <lineage>
        <taxon>Eukaryota</taxon>
        <taxon>Fungi</taxon>
        <taxon>Dikarya</taxon>
        <taxon>Basidiomycota</taxon>
        <taxon>Pucciniomycotina</taxon>
        <taxon>Pucciniomycetes</taxon>
        <taxon>Pucciniales</taxon>
        <taxon>Pucciniaceae</taxon>
        <taxon>Puccinia</taxon>
    </lineage>
</organism>
<dbReference type="Proteomes" id="UP000325313">
    <property type="component" value="Unassembled WGS sequence"/>
</dbReference>
<dbReference type="AlphaFoldDB" id="A0A5B0NLN1"/>
<reference evidence="2 3" key="1">
    <citation type="submission" date="2019-05" db="EMBL/GenBank/DDBJ databases">
        <title>Emergence of the Ug99 lineage of the wheat stem rust pathogen through somatic hybridization.</title>
        <authorList>
            <person name="Li F."/>
            <person name="Upadhyaya N.M."/>
            <person name="Sperschneider J."/>
            <person name="Matny O."/>
            <person name="Nguyen-Phuc H."/>
            <person name="Mago R."/>
            <person name="Raley C."/>
            <person name="Miller M.E."/>
            <person name="Silverstein K.A.T."/>
            <person name="Henningsen E."/>
            <person name="Hirsch C.D."/>
            <person name="Visser B."/>
            <person name="Pretorius Z.A."/>
            <person name="Steffenson B.J."/>
            <person name="Schwessinger B."/>
            <person name="Dodds P.N."/>
            <person name="Figueroa M."/>
        </authorList>
    </citation>
    <scope>NUCLEOTIDE SEQUENCE [LARGE SCALE GENOMIC DNA]</scope>
    <source>
        <strain evidence="2 3">Ug99</strain>
    </source>
</reference>
<dbReference type="EMBL" id="VDEP01000405">
    <property type="protein sequence ID" value="KAA1088848.1"/>
    <property type="molecule type" value="Genomic_DNA"/>
</dbReference>
<evidence type="ECO:0000313" key="3">
    <source>
        <dbReference type="Proteomes" id="UP000325313"/>
    </source>
</evidence>
<comment type="caution">
    <text evidence="2">The sequence shown here is derived from an EMBL/GenBank/DDBJ whole genome shotgun (WGS) entry which is preliminary data.</text>
</comment>
<protein>
    <recommendedName>
        <fullName evidence="1">Ty3 transposon capsid-like protein domain-containing protein</fullName>
    </recommendedName>
</protein>
<dbReference type="InterPro" id="IPR045358">
    <property type="entry name" value="Ty3_capsid"/>
</dbReference>
<feature type="domain" description="Ty3 transposon capsid-like protein" evidence="1">
    <location>
        <begin position="60"/>
        <end position="222"/>
    </location>
</feature>
<dbReference type="Pfam" id="PF19259">
    <property type="entry name" value="Ty3_capsid"/>
    <property type="match status" value="1"/>
</dbReference>
<sequence length="252" mass="29091">MDAAMNDGNQAAARDAARDEVILNLQQQVQQLMANALNQQAQRAEAAPRIKTISVRLPDFDGKGDVDIWIKKIECILAGRNYPQDCWTSMIIQNLKDTAEAYWFSLISEMGTADIPWATFKQKITHQFNYAHKQYDARVEMQFLKYTTAEEYINKFKRLAIKLPADKMTDEDKKFHFTINLPGHLRVKLLSEKCDTLDDLCHFVREYERVTKSSNYRGNTGNFNFNNYRSFGSNNSSSGHFRRSSHNNFTPV</sequence>
<name>A0A5B0NLN1_PUCGR</name>
<proteinExistence type="predicted"/>